<accession>A0A6V7V6L3</accession>
<name>A0A6V7V6L3_MELEN</name>
<feature type="region of interest" description="Disordered" evidence="1">
    <location>
        <begin position="1"/>
        <end position="28"/>
    </location>
</feature>
<dbReference type="Proteomes" id="UP000580250">
    <property type="component" value="Unassembled WGS sequence"/>
</dbReference>
<proteinExistence type="predicted"/>
<dbReference type="AlphaFoldDB" id="A0A6V7V6L3"/>
<protein>
    <submittedName>
        <fullName evidence="2">Uncharacterized protein</fullName>
    </submittedName>
</protein>
<evidence type="ECO:0000256" key="1">
    <source>
        <dbReference type="SAM" id="MobiDB-lite"/>
    </source>
</evidence>
<dbReference type="EMBL" id="CAJEWN010000171">
    <property type="protein sequence ID" value="CAD2170606.1"/>
    <property type="molecule type" value="Genomic_DNA"/>
</dbReference>
<gene>
    <name evidence="2" type="ORF">MENT_LOCUS22021</name>
</gene>
<evidence type="ECO:0000313" key="2">
    <source>
        <dbReference type="EMBL" id="CAD2170606.1"/>
    </source>
</evidence>
<comment type="caution">
    <text evidence="2">The sequence shown here is derived from an EMBL/GenBank/DDBJ whole genome shotgun (WGS) entry which is preliminary data.</text>
</comment>
<sequence length="81" mass="8853">MQFGGGASNSPRKELKQSASFPKNREGKTIQRASSFAGEGILIIWLKDAYIFPLNDSLIGRSSGLTGPFEFLHTPVVRNDV</sequence>
<reference evidence="2 3" key="1">
    <citation type="submission" date="2020-08" db="EMBL/GenBank/DDBJ databases">
        <authorList>
            <person name="Koutsovoulos G."/>
            <person name="Danchin GJ E."/>
        </authorList>
    </citation>
    <scope>NUCLEOTIDE SEQUENCE [LARGE SCALE GENOMIC DNA]</scope>
</reference>
<evidence type="ECO:0000313" key="3">
    <source>
        <dbReference type="Proteomes" id="UP000580250"/>
    </source>
</evidence>
<organism evidence="2 3">
    <name type="scientific">Meloidogyne enterolobii</name>
    <name type="common">Root-knot nematode worm</name>
    <name type="synonym">Meloidogyne mayaguensis</name>
    <dbReference type="NCBI Taxonomy" id="390850"/>
    <lineage>
        <taxon>Eukaryota</taxon>
        <taxon>Metazoa</taxon>
        <taxon>Ecdysozoa</taxon>
        <taxon>Nematoda</taxon>
        <taxon>Chromadorea</taxon>
        <taxon>Rhabditida</taxon>
        <taxon>Tylenchina</taxon>
        <taxon>Tylenchomorpha</taxon>
        <taxon>Tylenchoidea</taxon>
        <taxon>Meloidogynidae</taxon>
        <taxon>Meloidogyninae</taxon>
        <taxon>Meloidogyne</taxon>
    </lineage>
</organism>